<dbReference type="Proteomes" id="UP000225608">
    <property type="component" value="Chromosome"/>
</dbReference>
<dbReference type="InterPro" id="IPR009057">
    <property type="entry name" value="Homeodomain-like_sf"/>
</dbReference>
<dbReference type="RefSeq" id="WP_099432513.1">
    <property type="nucleotide sequence ID" value="NZ_CP024160.1"/>
</dbReference>
<dbReference type="Pfam" id="PF02311">
    <property type="entry name" value="AraC_binding"/>
    <property type="match status" value="1"/>
</dbReference>
<evidence type="ECO:0000313" key="6">
    <source>
        <dbReference type="Proteomes" id="UP000225608"/>
    </source>
</evidence>
<keyword evidence="3" id="KW-0804">Transcription</keyword>
<dbReference type="PANTHER" id="PTHR43280">
    <property type="entry name" value="ARAC-FAMILY TRANSCRIPTIONAL REGULATOR"/>
    <property type="match status" value="1"/>
</dbReference>
<dbReference type="SUPFAM" id="SSF46689">
    <property type="entry name" value="Homeodomain-like"/>
    <property type="match status" value="1"/>
</dbReference>
<dbReference type="Pfam" id="PF12833">
    <property type="entry name" value="HTH_18"/>
    <property type="match status" value="1"/>
</dbReference>
<dbReference type="GO" id="GO:0043565">
    <property type="term" value="F:sequence-specific DNA binding"/>
    <property type="evidence" value="ECO:0007669"/>
    <property type="project" value="InterPro"/>
</dbReference>
<accession>A0A2D1TYV1</accession>
<proteinExistence type="predicted"/>
<dbReference type="KEGG" id="caer:CSV91_08370"/>
<evidence type="ECO:0000256" key="1">
    <source>
        <dbReference type="ARBA" id="ARBA00023015"/>
    </source>
</evidence>
<protein>
    <recommendedName>
        <fullName evidence="4">HTH araC/xylS-type domain-containing protein</fullName>
    </recommendedName>
</protein>
<sequence>MDLTHLDSLLLELTDSERAYHAGARYDWNDAFSWGHQQGIGEKHIHKIGDPTQALHQEGMPEGLSIVRNSRFNPVPEHVHDYVEISYVYRGHAPQVVNGEQLTLAQNEVLLLDAACPHAVGELGEHDIMLSIVISRPMLHRSLEQSLSPSSTVSQFLINALNDETDHRGHVHFRTVNSRRVRRYMQEMLCELLEPTAASPQIVSRLFELLLVELMQSYETSLLQADMPRLPSAQVAAAVGYIERHACDCTLEDVARHLHLSPNYASALLKRQSGRTFMQLVQESRLTRAATLLDAGSTAEAAAREAGYANMSFFYKKFAERYGCTPAAYRQRLPR</sequence>
<dbReference type="PROSITE" id="PS01124">
    <property type="entry name" value="HTH_ARAC_FAMILY_2"/>
    <property type="match status" value="1"/>
</dbReference>
<dbReference type="InterPro" id="IPR037923">
    <property type="entry name" value="HTH-like"/>
</dbReference>
<evidence type="ECO:0000256" key="3">
    <source>
        <dbReference type="ARBA" id="ARBA00023163"/>
    </source>
</evidence>
<keyword evidence="1" id="KW-0805">Transcription regulation</keyword>
<reference evidence="5 6" key="1">
    <citation type="submission" date="2017-10" db="EMBL/GenBank/DDBJ databases">
        <title>Complete genome sequence of Collinsella aerofaciens isolated from the gut of a healthy adult Indian.</title>
        <authorList>
            <person name="Bag S."/>
            <person name="Ghosh T.S."/>
            <person name="Das B."/>
        </authorList>
    </citation>
    <scope>NUCLEOTIDE SEQUENCE [LARGE SCALE GENOMIC DNA]</scope>
    <source>
        <strain evidence="6">indica</strain>
    </source>
</reference>
<dbReference type="SUPFAM" id="SSF51215">
    <property type="entry name" value="Regulatory protein AraC"/>
    <property type="match status" value="1"/>
</dbReference>
<feature type="domain" description="HTH araC/xylS-type" evidence="4">
    <location>
        <begin position="236"/>
        <end position="332"/>
    </location>
</feature>
<dbReference type="InterPro" id="IPR014710">
    <property type="entry name" value="RmlC-like_jellyroll"/>
</dbReference>
<dbReference type="PANTHER" id="PTHR43280:SF28">
    <property type="entry name" value="HTH-TYPE TRANSCRIPTIONAL ACTIVATOR RHAS"/>
    <property type="match status" value="1"/>
</dbReference>
<dbReference type="SMART" id="SM00342">
    <property type="entry name" value="HTH_ARAC"/>
    <property type="match status" value="1"/>
</dbReference>
<dbReference type="EMBL" id="CP024160">
    <property type="protein sequence ID" value="ATP54542.1"/>
    <property type="molecule type" value="Genomic_DNA"/>
</dbReference>
<gene>
    <name evidence="5" type="ORF">CSV91_08370</name>
</gene>
<dbReference type="Gene3D" id="2.60.120.10">
    <property type="entry name" value="Jelly Rolls"/>
    <property type="match status" value="1"/>
</dbReference>
<dbReference type="InterPro" id="IPR003313">
    <property type="entry name" value="AraC-bd"/>
</dbReference>
<evidence type="ECO:0000256" key="2">
    <source>
        <dbReference type="ARBA" id="ARBA00023125"/>
    </source>
</evidence>
<organism evidence="5 6">
    <name type="scientific">Collinsella aerofaciens</name>
    <dbReference type="NCBI Taxonomy" id="74426"/>
    <lineage>
        <taxon>Bacteria</taxon>
        <taxon>Bacillati</taxon>
        <taxon>Actinomycetota</taxon>
        <taxon>Coriobacteriia</taxon>
        <taxon>Coriobacteriales</taxon>
        <taxon>Coriobacteriaceae</taxon>
        <taxon>Collinsella</taxon>
    </lineage>
</organism>
<name>A0A2D1TYV1_9ACTN</name>
<keyword evidence="2" id="KW-0238">DNA-binding</keyword>
<dbReference type="InterPro" id="IPR018060">
    <property type="entry name" value="HTH_AraC"/>
</dbReference>
<evidence type="ECO:0000259" key="4">
    <source>
        <dbReference type="PROSITE" id="PS01124"/>
    </source>
</evidence>
<dbReference type="Gene3D" id="1.10.10.60">
    <property type="entry name" value="Homeodomain-like"/>
    <property type="match status" value="1"/>
</dbReference>
<dbReference type="GO" id="GO:0003700">
    <property type="term" value="F:DNA-binding transcription factor activity"/>
    <property type="evidence" value="ECO:0007669"/>
    <property type="project" value="InterPro"/>
</dbReference>
<dbReference type="AlphaFoldDB" id="A0A2D1TYV1"/>
<evidence type="ECO:0000313" key="5">
    <source>
        <dbReference type="EMBL" id="ATP54542.1"/>
    </source>
</evidence>